<dbReference type="InterPro" id="IPR011042">
    <property type="entry name" value="6-blade_b-propeller_TolB-like"/>
</dbReference>
<keyword evidence="1" id="KW-0472">Membrane</keyword>
<proteinExistence type="predicted"/>
<dbReference type="Proteomes" id="UP000178429">
    <property type="component" value="Unassembled WGS sequence"/>
</dbReference>
<dbReference type="AlphaFoldDB" id="A0A1F8BZX5"/>
<evidence type="ECO:0000256" key="1">
    <source>
        <dbReference type="SAM" id="Phobius"/>
    </source>
</evidence>
<evidence type="ECO:0000313" key="3">
    <source>
        <dbReference type="Proteomes" id="UP000178429"/>
    </source>
</evidence>
<keyword evidence="1" id="KW-0812">Transmembrane</keyword>
<dbReference type="EMBL" id="MGHL01000010">
    <property type="protein sequence ID" value="OGM69636.1"/>
    <property type="molecule type" value="Genomic_DNA"/>
</dbReference>
<dbReference type="SUPFAM" id="SSF101898">
    <property type="entry name" value="NHL repeat"/>
    <property type="match status" value="1"/>
</dbReference>
<dbReference type="STRING" id="1802525.A2975_00780"/>
<evidence type="ECO:0008006" key="4">
    <source>
        <dbReference type="Google" id="ProtNLM"/>
    </source>
</evidence>
<keyword evidence="1" id="KW-1133">Transmembrane helix</keyword>
<sequence length="630" mass="68448">MRKYDISSAKLTGTADATGWSQVHDFTPDDDEKKRKRGRLIAVIAVTGEFSEGRQLTTVTLGREILTRLHEEYFGDLELSAFNALKQGVDKILTEFTQEFGRVEVGALGLVDDVVYAAVGGGAQAHLSRGGSLAKILESREGKNVSASGFPQEGDVFVLGTSEFFGHVSQSQLIESLETGQPQAVVDALGPAVHSQASGATAAVVVKFEGGQTIPILAGGKKEDDQGLRMKGKRSFKENLVKKIDRILEIMPRRRIVVRSDMKDLEEEKKKQVAVTVGITLLVILVVSIGFGVWQRRTNIIKSRYESRIQEATHQLDEAQSLVELNPARARELVLSAKNTADGLRAEGIKDPQLEDLIGKIQEKMGEVAGIYETDSEIFLDLELVSSGLSGDEVALSDARMLVLDKNGKKIVSIGVDTKKTNVIAGPDELSSPKTIAIYADRNFVLDSFGISEIDGDIKLAIKNDWEGDVLIAAYTNNMYVLDKATSKVWRYGGSSAGEFGEGSEWFGAGVTPDLSSAKALAIDGSIWVLENSGVISKFSLGKQDSFAVKGLESGIEGASDIFTSDESEYLYVLDSANSRVVVLTKAGDYKAQYISDQIGQTKEIVVSEPQEKLILLTGDKLYWLELKHL</sequence>
<gene>
    <name evidence="2" type="ORF">A2975_00780</name>
</gene>
<accession>A0A1F8BZX5</accession>
<dbReference type="Gene3D" id="2.120.10.30">
    <property type="entry name" value="TolB, C-terminal domain"/>
    <property type="match status" value="1"/>
</dbReference>
<comment type="caution">
    <text evidence="2">The sequence shown here is derived from an EMBL/GenBank/DDBJ whole genome shotgun (WGS) entry which is preliminary data.</text>
</comment>
<evidence type="ECO:0000313" key="2">
    <source>
        <dbReference type="EMBL" id="OGM69636.1"/>
    </source>
</evidence>
<reference evidence="2 3" key="1">
    <citation type="journal article" date="2016" name="Nat. Commun.">
        <title>Thousands of microbial genomes shed light on interconnected biogeochemical processes in an aquifer system.</title>
        <authorList>
            <person name="Anantharaman K."/>
            <person name="Brown C.T."/>
            <person name="Hug L.A."/>
            <person name="Sharon I."/>
            <person name="Castelle C.J."/>
            <person name="Probst A.J."/>
            <person name="Thomas B.C."/>
            <person name="Singh A."/>
            <person name="Wilkins M.J."/>
            <person name="Karaoz U."/>
            <person name="Brodie E.L."/>
            <person name="Williams K.H."/>
            <person name="Hubbard S.S."/>
            <person name="Banfield J.F."/>
        </authorList>
    </citation>
    <scope>NUCLEOTIDE SEQUENCE [LARGE SCALE GENOMIC DNA]</scope>
</reference>
<name>A0A1F8BZX5_9BACT</name>
<protein>
    <recommendedName>
        <fullName evidence="4">PPM-type phosphatase domain-containing protein</fullName>
    </recommendedName>
</protein>
<feature type="transmembrane region" description="Helical" evidence="1">
    <location>
        <begin position="273"/>
        <end position="294"/>
    </location>
</feature>
<organism evidence="2 3">
    <name type="scientific">Candidatus Woesebacteria bacterium RIFCSPLOWO2_01_FULL_44_14</name>
    <dbReference type="NCBI Taxonomy" id="1802525"/>
    <lineage>
        <taxon>Bacteria</taxon>
        <taxon>Candidatus Woeseibacteriota</taxon>
    </lineage>
</organism>